<feature type="transmembrane region" description="Helical" evidence="1">
    <location>
        <begin position="136"/>
        <end position="154"/>
    </location>
</feature>
<dbReference type="AlphaFoldDB" id="A0A6G3TSZ9"/>
<protein>
    <submittedName>
        <fullName evidence="2">Uncharacterized protein</fullName>
    </submittedName>
</protein>
<keyword evidence="1" id="KW-0812">Transmembrane</keyword>
<feature type="transmembrane region" description="Helical" evidence="1">
    <location>
        <begin position="60"/>
        <end position="80"/>
    </location>
</feature>
<dbReference type="EMBL" id="JAAGMQ010001150">
    <property type="protein sequence ID" value="NEC39121.1"/>
    <property type="molecule type" value="Genomic_DNA"/>
</dbReference>
<organism evidence="2 3">
    <name type="scientific">Streptomyces rubrogriseus</name>
    <dbReference type="NCBI Taxonomy" id="194673"/>
    <lineage>
        <taxon>Bacteria</taxon>
        <taxon>Bacillati</taxon>
        <taxon>Actinomycetota</taxon>
        <taxon>Actinomycetes</taxon>
        <taxon>Kitasatosporales</taxon>
        <taxon>Streptomycetaceae</taxon>
        <taxon>Streptomyces</taxon>
        <taxon>Streptomyces violaceoruber group</taxon>
    </lineage>
</organism>
<dbReference type="RefSeq" id="WP_164279288.1">
    <property type="nucleotide sequence ID" value="NZ_JAAGMQ010001150.1"/>
</dbReference>
<comment type="caution">
    <text evidence="2">The sequence shown here is derived from an EMBL/GenBank/DDBJ whole genome shotgun (WGS) entry which is preliminary data.</text>
</comment>
<evidence type="ECO:0000313" key="2">
    <source>
        <dbReference type="EMBL" id="NEC39121.1"/>
    </source>
</evidence>
<dbReference type="Proteomes" id="UP000475666">
    <property type="component" value="Unassembled WGS sequence"/>
</dbReference>
<reference evidence="2 3" key="1">
    <citation type="submission" date="2020-01" db="EMBL/GenBank/DDBJ databases">
        <title>Insect and environment-associated Actinomycetes.</title>
        <authorList>
            <person name="Currrie C."/>
            <person name="Chevrette M."/>
            <person name="Carlson C."/>
            <person name="Stubbendieck R."/>
            <person name="Wendt-Pienkowski E."/>
        </authorList>
    </citation>
    <scope>NUCLEOTIDE SEQUENCE [LARGE SCALE GENOMIC DNA]</scope>
    <source>
        <strain evidence="2 3">SID7739</strain>
    </source>
</reference>
<keyword evidence="1" id="KW-0472">Membrane</keyword>
<keyword evidence="1" id="KW-1133">Transmembrane helix</keyword>
<name>A0A6G3TSZ9_9ACTN</name>
<dbReference type="Pfam" id="PF24838">
    <property type="entry name" value="8xMP"/>
    <property type="match status" value="1"/>
</dbReference>
<evidence type="ECO:0000313" key="3">
    <source>
        <dbReference type="Proteomes" id="UP000475666"/>
    </source>
</evidence>
<feature type="transmembrane region" description="Helical" evidence="1">
    <location>
        <begin position="36"/>
        <end position="54"/>
    </location>
</feature>
<accession>A0A6G3TSZ9</accession>
<evidence type="ECO:0000256" key="1">
    <source>
        <dbReference type="SAM" id="Phobius"/>
    </source>
</evidence>
<sequence length="155" mass="17334">MTTPPQPDERAETLELYKLAVEMADRVSARRGTANAFFLSVQTAFIGLVGFGFPKLAESPWWAATAVALAGVTLSGTWWLQLRSYRDLNTAKFKGINKIEERLPVKIFADEWEALRRDPISGWRKRYAELGTSERIVPLVFIAAHLLLLVGTLTA</sequence>
<dbReference type="InterPro" id="IPR056918">
    <property type="entry name" value="8xMP"/>
</dbReference>
<proteinExistence type="predicted"/>
<gene>
    <name evidence="2" type="ORF">G3I66_39090</name>
</gene>